<keyword evidence="2" id="KW-1185">Reference proteome</keyword>
<reference evidence="1 2" key="1">
    <citation type="submission" date="2018-11" db="EMBL/GenBank/DDBJ databases">
        <authorList>
            <consortium name="Pathogen Informatics"/>
        </authorList>
    </citation>
    <scope>NUCLEOTIDE SEQUENCE [LARGE SCALE GENOMIC DNA]</scope>
</reference>
<evidence type="ECO:0000313" key="1">
    <source>
        <dbReference type="EMBL" id="VDN11076.1"/>
    </source>
</evidence>
<dbReference type="Proteomes" id="UP000281553">
    <property type="component" value="Unassembled WGS sequence"/>
</dbReference>
<protein>
    <submittedName>
        <fullName evidence="1">Uncharacterized protein</fullName>
    </submittedName>
</protein>
<evidence type="ECO:0000313" key="2">
    <source>
        <dbReference type="Proteomes" id="UP000281553"/>
    </source>
</evidence>
<gene>
    <name evidence="1" type="ORF">DILT_LOCUS6907</name>
</gene>
<name>A0A3P7NZT0_DIBLA</name>
<sequence length="80" mass="9343">MERRQYLELDTEISVKSGLRDVQCNFWNHVLPTLTRTYLLSNLKRPFGDTCPNMEPYLYEKEVLETFLPGGECALPNFLS</sequence>
<dbReference type="EMBL" id="UYRU01050629">
    <property type="protein sequence ID" value="VDN11076.1"/>
    <property type="molecule type" value="Genomic_DNA"/>
</dbReference>
<accession>A0A3P7NZT0</accession>
<dbReference type="AlphaFoldDB" id="A0A3P7NZT0"/>
<proteinExistence type="predicted"/>
<organism evidence="1 2">
    <name type="scientific">Dibothriocephalus latus</name>
    <name type="common">Fish tapeworm</name>
    <name type="synonym">Diphyllobothrium latum</name>
    <dbReference type="NCBI Taxonomy" id="60516"/>
    <lineage>
        <taxon>Eukaryota</taxon>
        <taxon>Metazoa</taxon>
        <taxon>Spiralia</taxon>
        <taxon>Lophotrochozoa</taxon>
        <taxon>Platyhelminthes</taxon>
        <taxon>Cestoda</taxon>
        <taxon>Eucestoda</taxon>
        <taxon>Diphyllobothriidea</taxon>
        <taxon>Diphyllobothriidae</taxon>
        <taxon>Dibothriocephalus</taxon>
    </lineage>
</organism>